<evidence type="ECO:0000256" key="1">
    <source>
        <dbReference type="ARBA" id="ARBA00022723"/>
    </source>
</evidence>
<feature type="domain" description="Phorbol-ester/DAG-type" evidence="4">
    <location>
        <begin position="84"/>
        <end position="118"/>
    </location>
</feature>
<proteinExistence type="predicted"/>
<evidence type="ECO:0000259" key="4">
    <source>
        <dbReference type="PROSITE" id="PS50081"/>
    </source>
</evidence>
<dbReference type="EMBL" id="JAWJWF010000002">
    <property type="protein sequence ID" value="KAK6637323.1"/>
    <property type="molecule type" value="Genomic_DNA"/>
</dbReference>
<evidence type="ECO:0000256" key="3">
    <source>
        <dbReference type="SAM" id="MobiDB-lite"/>
    </source>
</evidence>
<dbReference type="SUPFAM" id="SSF57889">
    <property type="entry name" value="Cysteine-rich domain"/>
    <property type="match status" value="1"/>
</dbReference>
<dbReference type="PANTHER" id="PTHR22968">
    <property type="entry name" value="PROTEIN KINASE C, MU"/>
    <property type="match status" value="1"/>
</dbReference>
<dbReference type="PANTHER" id="PTHR22968:SF14">
    <property type="entry name" value="PROTEIN KINASE C"/>
    <property type="match status" value="1"/>
</dbReference>
<keyword evidence="6" id="KW-1185">Reference proteome</keyword>
<evidence type="ECO:0000313" key="6">
    <source>
        <dbReference type="Proteomes" id="UP001359485"/>
    </source>
</evidence>
<gene>
    <name evidence="5" type="ORF">RUM44_007738</name>
</gene>
<feature type="region of interest" description="Disordered" evidence="3">
    <location>
        <begin position="1"/>
        <end position="39"/>
    </location>
</feature>
<dbReference type="InterPro" id="IPR020454">
    <property type="entry name" value="DAG/PE-bd"/>
</dbReference>
<accession>A0ABR1B755</accession>
<sequence length="118" mass="13750">MKIPSGKKSKMMFTGKRRSNSSHGSRKTGNSYNSHGNADKMKHPYAAKGYLHPSEFGYCEEYRGRAITRRRVAIKQNRIHEVMGHRFVAKFFRQPTFCVFCKEFLWGFGKQGYQCQCK</sequence>
<evidence type="ECO:0000313" key="5">
    <source>
        <dbReference type="EMBL" id="KAK6637323.1"/>
    </source>
</evidence>
<keyword evidence="2" id="KW-0862">Zinc</keyword>
<dbReference type="Pfam" id="PF00130">
    <property type="entry name" value="C1_1"/>
    <property type="match status" value="1"/>
</dbReference>
<dbReference type="InterPro" id="IPR046349">
    <property type="entry name" value="C1-like_sf"/>
</dbReference>
<name>A0ABR1B755_POLSC</name>
<comment type="caution">
    <text evidence="5">The sequence shown here is derived from an EMBL/GenBank/DDBJ whole genome shotgun (WGS) entry which is preliminary data.</text>
</comment>
<feature type="compositionally biased region" description="Basic residues" evidence="3">
    <location>
        <begin position="1"/>
        <end position="26"/>
    </location>
</feature>
<dbReference type="PROSITE" id="PS50081">
    <property type="entry name" value="ZF_DAG_PE_2"/>
    <property type="match status" value="1"/>
</dbReference>
<reference evidence="5 6" key="1">
    <citation type="submission" date="2023-09" db="EMBL/GenBank/DDBJ databases">
        <title>Genomes of two closely related lineages of the louse Polyplax serrata with different host specificities.</title>
        <authorList>
            <person name="Martinu J."/>
            <person name="Tarabai H."/>
            <person name="Stefka J."/>
            <person name="Hypsa V."/>
        </authorList>
    </citation>
    <scope>NUCLEOTIDE SEQUENCE [LARGE SCALE GENOMIC DNA]</scope>
    <source>
        <strain evidence="5">98ZLc_SE</strain>
    </source>
</reference>
<dbReference type="PRINTS" id="PR00008">
    <property type="entry name" value="DAGPEDOMAIN"/>
</dbReference>
<feature type="compositionally biased region" description="Polar residues" evidence="3">
    <location>
        <begin position="27"/>
        <end position="36"/>
    </location>
</feature>
<organism evidence="5 6">
    <name type="scientific">Polyplax serrata</name>
    <name type="common">Common mouse louse</name>
    <dbReference type="NCBI Taxonomy" id="468196"/>
    <lineage>
        <taxon>Eukaryota</taxon>
        <taxon>Metazoa</taxon>
        <taxon>Ecdysozoa</taxon>
        <taxon>Arthropoda</taxon>
        <taxon>Hexapoda</taxon>
        <taxon>Insecta</taxon>
        <taxon>Pterygota</taxon>
        <taxon>Neoptera</taxon>
        <taxon>Paraneoptera</taxon>
        <taxon>Psocodea</taxon>
        <taxon>Troctomorpha</taxon>
        <taxon>Phthiraptera</taxon>
        <taxon>Anoplura</taxon>
        <taxon>Polyplacidae</taxon>
        <taxon>Polyplax</taxon>
    </lineage>
</organism>
<dbReference type="Proteomes" id="UP001359485">
    <property type="component" value="Unassembled WGS sequence"/>
</dbReference>
<protein>
    <recommendedName>
        <fullName evidence="4">Phorbol-ester/DAG-type domain-containing protein</fullName>
    </recommendedName>
</protein>
<keyword evidence="1" id="KW-0479">Metal-binding</keyword>
<dbReference type="InterPro" id="IPR002219">
    <property type="entry name" value="PKC_DAG/PE"/>
</dbReference>
<dbReference type="Gene3D" id="3.30.60.20">
    <property type="match status" value="1"/>
</dbReference>
<evidence type="ECO:0000256" key="2">
    <source>
        <dbReference type="ARBA" id="ARBA00022833"/>
    </source>
</evidence>